<feature type="compositionally biased region" description="Basic residues" evidence="6">
    <location>
        <begin position="52"/>
        <end position="69"/>
    </location>
</feature>
<dbReference type="EMBL" id="MU251495">
    <property type="protein sequence ID" value="KAG9233571.1"/>
    <property type="molecule type" value="Genomic_DNA"/>
</dbReference>
<dbReference type="SUPFAM" id="SSF143865">
    <property type="entry name" value="CorA soluble domain-like"/>
    <property type="match status" value="1"/>
</dbReference>
<feature type="compositionally biased region" description="Low complexity" evidence="6">
    <location>
        <begin position="215"/>
        <end position="224"/>
    </location>
</feature>
<keyword evidence="9" id="KW-1185">Reference proteome</keyword>
<feature type="region of interest" description="Disordered" evidence="6">
    <location>
        <begin position="701"/>
        <end position="726"/>
    </location>
</feature>
<feature type="transmembrane region" description="Helical" evidence="7">
    <location>
        <begin position="861"/>
        <end position="881"/>
    </location>
</feature>
<dbReference type="SUPFAM" id="SSF144083">
    <property type="entry name" value="Magnesium transport protein CorA, transmembrane region"/>
    <property type="match status" value="1"/>
</dbReference>
<dbReference type="GO" id="GO:0000329">
    <property type="term" value="C:fungal-type vacuole membrane"/>
    <property type="evidence" value="ECO:0007669"/>
    <property type="project" value="TreeGrafter"/>
</dbReference>
<evidence type="ECO:0000313" key="8">
    <source>
        <dbReference type="EMBL" id="KAG9233571.1"/>
    </source>
</evidence>
<evidence type="ECO:0000256" key="4">
    <source>
        <dbReference type="ARBA" id="ARBA00022989"/>
    </source>
</evidence>
<feature type="compositionally biased region" description="Basic and acidic residues" evidence="6">
    <location>
        <begin position="714"/>
        <end position="723"/>
    </location>
</feature>
<feature type="region of interest" description="Disordered" evidence="6">
    <location>
        <begin position="112"/>
        <end position="276"/>
    </location>
</feature>
<feature type="region of interest" description="Disordered" evidence="6">
    <location>
        <begin position="347"/>
        <end position="372"/>
    </location>
</feature>
<evidence type="ECO:0000256" key="6">
    <source>
        <dbReference type="SAM" id="MobiDB-lite"/>
    </source>
</evidence>
<feature type="compositionally biased region" description="Basic and acidic residues" evidence="6">
    <location>
        <begin position="355"/>
        <end position="366"/>
    </location>
</feature>
<feature type="compositionally biased region" description="Polar residues" evidence="6">
    <location>
        <begin position="199"/>
        <end position="208"/>
    </location>
</feature>
<comment type="caution">
    <text evidence="8">The sequence shown here is derived from an EMBL/GenBank/DDBJ whole genome shotgun (WGS) entry which is preliminary data.</text>
</comment>
<dbReference type="InterPro" id="IPR045861">
    <property type="entry name" value="CorA_cytoplasmic_dom"/>
</dbReference>
<dbReference type="PANTHER" id="PTHR21535:SF51">
    <property type="entry name" value="MANGANESE RESISTANCE PROTEIN MNR2"/>
    <property type="match status" value="1"/>
</dbReference>
<comment type="similarity">
    <text evidence="2">Belongs to the CorA metal ion transporter (MIT) (TC 1.A.35) family.</text>
</comment>
<evidence type="ECO:0000256" key="7">
    <source>
        <dbReference type="SAM" id="Phobius"/>
    </source>
</evidence>
<dbReference type="Gene3D" id="3.30.460.20">
    <property type="entry name" value="CorA soluble domain-like"/>
    <property type="match status" value="1"/>
</dbReference>
<feature type="transmembrane region" description="Helical" evidence="7">
    <location>
        <begin position="824"/>
        <end position="841"/>
    </location>
</feature>
<evidence type="ECO:0000256" key="5">
    <source>
        <dbReference type="ARBA" id="ARBA00023136"/>
    </source>
</evidence>
<dbReference type="Gene3D" id="1.20.58.340">
    <property type="entry name" value="Magnesium transport protein CorA, transmembrane region"/>
    <property type="match status" value="2"/>
</dbReference>
<feature type="region of interest" description="Disordered" evidence="6">
    <location>
        <begin position="458"/>
        <end position="557"/>
    </location>
</feature>
<dbReference type="GO" id="GO:0010961">
    <property type="term" value="P:intracellular magnesium ion homeostasis"/>
    <property type="evidence" value="ECO:0007669"/>
    <property type="project" value="TreeGrafter"/>
</dbReference>
<dbReference type="FunFam" id="1.20.58.340:FF:000014">
    <property type="entry name" value="CorA family metal ion transporter"/>
    <property type="match status" value="1"/>
</dbReference>
<sequence>MSAPPPQVTATAPSNSDPSEDDPARPLPTIFQRIEESPRHSTAILRPEGGTKTKKKRNHRGGKKKRARRPSFAASAEDGSGVPVDDNRTRMGESSSNAARASYYRLQGRANLSNTSLESDTLLDHRQQQSLRPRRQSVMGTSAFGVPIYDSPSSYRPQMRSPIPRSAENLTRRPMAATEDSDEELEPILDERTPLIPASSKSKTSGATFTYGDLSNSRSNLHVSSVRRRRRSSKSSSTSGRDIFDRPNSTFPQESQAYNVNHPPSMPGSPEFGATNRDMSFGDVMARDDLSAVGASPRDIDTFFLFDDAIGNETSPRRSPPREGGMVRRHTIALPAEGDVCFPIEGMSEMAGDGTPRREDDSDSRGHATRRRRHKWPDLAVLDDWSRFEKDSRSDERKAKKMVEPQLIGGRLRPIHKGWHRVDEDAPYRFTYFNEEFQSTIHSQTISELVQAGGSFRELFVPDPPELDDSSESESEEDEPRRANSQLRHVSSGGGLDGDSRAPTRSGSLLEHNHKRGGSITGTEKGSREASGEATPNRSPKSPGEKGPKPKRYGDRPTWWLDVLSPTDAEMKVISKTFGIHPLTAEDIMLQEAREKVELFRNYYFVNYRSFEQDMNNEDFLEPVNMYVVVFREGVISFHFSLTPHPANVRRRIRQLKDYLILSSDWISYAIIDDITDVFFPLIQNIEDEVDDIDDAILKLHSPSSSGKQNSNEKQSEFADRTSGESGGDMLRRVGVCRKKVMGLYRLLGNKADVIKGFAKRCNEHWEIAPRSEIGLYLGDIQDHIVTMTGNLSHYEKILARAHGNYLAQINIRMNERQEQTADVLGKLTVLGTIVLPMNVITGLWGMNVWVPGQQYEGDLTWFWCLTAGLLAFGLSCFFIAKMVYRIV</sequence>
<feature type="compositionally biased region" description="Acidic residues" evidence="6">
    <location>
        <begin position="465"/>
        <end position="478"/>
    </location>
</feature>
<dbReference type="InterPro" id="IPR044089">
    <property type="entry name" value="Alr1-like"/>
</dbReference>
<feature type="compositionally biased region" description="Polar residues" evidence="6">
    <location>
        <begin position="702"/>
        <end position="713"/>
    </location>
</feature>
<dbReference type="GO" id="GO:0015095">
    <property type="term" value="F:magnesium ion transmembrane transporter activity"/>
    <property type="evidence" value="ECO:0007669"/>
    <property type="project" value="InterPro"/>
</dbReference>
<dbReference type="InterPro" id="IPR002523">
    <property type="entry name" value="MgTranspt_CorA/ZnTranspt_ZntB"/>
</dbReference>
<evidence type="ECO:0000256" key="3">
    <source>
        <dbReference type="ARBA" id="ARBA00022692"/>
    </source>
</evidence>
<keyword evidence="5 7" id="KW-0472">Membrane</keyword>
<name>A0A9P7YHA7_9HELO</name>
<evidence type="ECO:0000313" key="9">
    <source>
        <dbReference type="Proteomes" id="UP000824998"/>
    </source>
</evidence>
<accession>A0A9P7YHA7</accession>
<protein>
    <submittedName>
        <fullName evidence="8">Uncharacterized protein</fullName>
    </submittedName>
</protein>
<dbReference type="Pfam" id="PF01544">
    <property type="entry name" value="CorA"/>
    <property type="match status" value="1"/>
</dbReference>
<feature type="compositionally biased region" description="Polar residues" evidence="6">
    <location>
        <begin position="8"/>
        <end position="17"/>
    </location>
</feature>
<dbReference type="CDD" id="cd12829">
    <property type="entry name" value="Alr1p-like"/>
    <property type="match status" value="1"/>
</dbReference>
<comment type="subcellular location">
    <subcellularLocation>
        <location evidence="1">Membrane</location>
        <topology evidence="1">Multi-pass membrane protein</topology>
    </subcellularLocation>
</comment>
<dbReference type="AlphaFoldDB" id="A0A9P7YHA7"/>
<proteinExistence type="inferred from homology"/>
<feature type="compositionally biased region" description="Acidic residues" evidence="6">
    <location>
        <begin position="179"/>
        <end position="188"/>
    </location>
</feature>
<gene>
    <name evidence="8" type="ORF">BJ875DRAFT_41849</name>
</gene>
<dbReference type="Proteomes" id="UP000824998">
    <property type="component" value="Unassembled WGS sequence"/>
</dbReference>
<reference evidence="8" key="1">
    <citation type="journal article" date="2021" name="IMA Fungus">
        <title>Genomic characterization of three marine fungi, including Emericellopsis atlantica sp. nov. with signatures of a generalist lifestyle and marine biomass degradation.</title>
        <authorList>
            <person name="Hagestad O.C."/>
            <person name="Hou L."/>
            <person name="Andersen J.H."/>
            <person name="Hansen E.H."/>
            <person name="Altermark B."/>
            <person name="Li C."/>
            <person name="Kuhnert E."/>
            <person name="Cox R.J."/>
            <person name="Crous P.W."/>
            <person name="Spatafora J.W."/>
            <person name="Lail K."/>
            <person name="Amirebrahimi M."/>
            <person name="Lipzen A."/>
            <person name="Pangilinan J."/>
            <person name="Andreopoulos W."/>
            <person name="Hayes R.D."/>
            <person name="Ng V."/>
            <person name="Grigoriev I.V."/>
            <person name="Jackson S.A."/>
            <person name="Sutton T.D.S."/>
            <person name="Dobson A.D.W."/>
            <person name="Rama T."/>
        </authorList>
    </citation>
    <scope>NUCLEOTIDE SEQUENCE</scope>
    <source>
        <strain evidence="8">TRa018bII</strain>
    </source>
</reference>
<organism evidence="8 9">
    <name type="scientific">Amylocarpus encephaloides</name>
    <dbReference type="NCBI Taxonomy" id="45428"/>
    <lineage>
        <taxon>Eukaryota</taxon>
        <taxon>Fungi</taxon>
        <taxon>Dikarya</taxon>
        <taxon>Ascomycota</taxon>
        <taxon>Pezizomycotina</taxon>
        <taxon>Leotiomycetes</taxon>
        <taxon>Helotiales</taxon>
        <taxon>Helotiales incertae sedis</taxon>
        <taxon>Amylocarpus</taxon>
    </lineage>
</organism>
<dbReference type="PANTHER" id="PTHR21535">
    <property type="entry name" value="MAGNESIUM AND COBALT TRANSPORT PROTEIN/MITOCHONDRIAL IMPORT INNER MEMBRANE TRANSLOCASE SUBUNIT TIM8"/>
    <property type="match status" value="1"/>
</dbReference>
<dbReference type="FunFam" id="1.20.58.340:FF:000008">
    <property type="entry name" value="CorA family metal ion transporter"/>
    <property type="match status" value="1"/>
</dbReference>
<feature type="compositionally biased region" description="Polar residues" evidence="6">
    <location>
        <begin position="247"/>
        <end position="259"/>
    </location>
</feature>
<feature type="region of interest" description="Disordered" evidence="6">
    <location>
        <begin position="1"/>
        <end position="99"/>
    </location>
</feature>
<dbReference type="OrthoDB" id="29879at2759"/>
<evidence type="ECO:0000256" key="1">
    <source>
        <dbReference type="ARBA" id="ARBA00004141"/>
    </source>
</evidence>
<keyword evidence="3 7" id="KW-0812">Transmembrane</keyword>
<dbReference type="InterPro" id="IPR045863">
    <property type="entry name" value="CorA_TM1_TM2"/>
</dbReference>
<keyword evidence="4 7" id="KW-1133">Transmembrane helix</keyword>
<evidence type="ECO:0000256" key="2">
    <source>
        <dbReference type="ARBA" id="ARBA00009765"/>
    </source>
</evidence>
<feature type="compositionally biased region" description="Basic and acidic residues" evidence="6">
    <location>
        <begin position="543"/>
        <end position="555"/>
    </location>
</feature>